<dbReference type="PANTHER" id="PTHR45663">
    <property type="entry name" value="GEO12009P1"/>
    <property type="match status" value="1"/>
</dbReference>
<feature type="site" description="Deprotonates C-terminal active site Cys" evidence="9">
    <location>
        <position position="25"/>
    </location>
</feature>
<dbReference type="Gene3D" id="3.40.30.10">
    <property type="entry name" value="Glutaredoxin"/>
    <property type="match status" value="1"/>
</dbReference>
<sequence length="103" mass="11522">MNIITITKDNFEAEVLESRKPVLIDFWATWCGPCRMQGPVLDEIAAETDAIKIGKVNVDEEQMLALKFGITSIPTLMLFKDGKEADKLVGLRSKEELKQLLGL</sequence>
<evidence type="ECO:0000256" key="9">
    <source>
        <dbReference type="PIRSR" id="PIRSR000077-1"/>
    </source>
</evidence>
<dbReference type="InterPro" id="IPR005746">
    <property type="entry name" value="Thioredoxin"/>
</dbReference>
<feature type="site" description="Contributes to redox potential value" evidence="9">
    <location>
        <position position="32"/>
    </location>
</feature>
<evidence type="ECO:0000259" key="11">
    <source>
        <dbReference type="PROSITE" id="PS51352"/>
    </source>
</evidence>
<evidence type="ECO:0000256" key="4">
    <source>
        <dbReference type="ARBA" id="ARBA00022982"/>
    </source>
</evidence>
<dbReference type="PROSITE" id="PS00194">
    <property type="entry name" value="THIOREDOXIN_1"/>
    <property type="match status" value="1"/>
</dbReference>
<evidence type="ECO:0000256" key="1">
    <source>
        <dbReference type="ARBA" id="ARBA00008987"/>
    </source>
</evidence>
<dbReference type="SUPFAM" id="SSF52833">
    <property type="entry name" value="Thioredoxin-like"/>
    <property type="match status" value="1"/>
</dbReference>
<keyword evidence="4" id="KW-0249">Electron transport</keyword>
<gene>
    <name evidence="12" type="primary">trxA</name>
    <name evidence="12" type="ORF">H8876_08695</name>
</gene>
<feature type="site" description="Contributes to redox potential value" evidence="9">
    <location>
        <position position="33"/>
    </location>
</feature>
<evidence type="ECO:0000313" key="13">
    <source>
        <dbReference type="Proteomes" id="UP000644115"/>
    </source>
</evidence>
<dbReference type="EMBL" id="JACRWC010000107">
    <property type="protein sequence ID" value="MBC6000075.1"/>
    <property type="molecule type" value="Genomic_DNA"/>
</dbReference>
<dbReference type="FunFam" id="3.40.30.10:FF:000001">
    <property type="entry name" value="Thioredoxin"/>
    <property type="match status" value="1"/>
</dbReference>
<feature type="disulfide bond" description="Redox-active" evidence="10">
    <location>
        <begin position="31"/>
        <end position="34"/>
    </location>
</feature>
<dbReference type="PRINTS" id="PR00421">
    <property type="entry name" value="THIOREDOXIN"/>
</dbReference>
<dbReference type="InterPro" id="IPR036249">
    <property type="entry name" value="Thioredoxin-like_sf"/>
</dbReference>
<dbReference type="InterPro" id="IPR013766">
    <property type="entry name" value="Thioredoxin_domain"/>
</dbReference>
<evidence type="ECO:0000256" key="10">
    <source>
        <dbReference type="PIRSR" id="PIRSR000077-4"/>
    </source>
</evidence>
<accession>A0A923NC53</accession>
<evidence type="ECO:0000256" key="3">
    <source>
        <dbReference type="ARBA" id="ARBA00022448"/>
    </source>
</evidence>
<evidence type="ECO:0000256" key="2">
    <source>
        <dbReference type="ARBA" id="ARBA00020570"/>
    </source>
</evidence>
<dbReference type="NCBIfam" id="TIGR01068">
    <property type="entry name" value="thioredoxin"/>
    <property type="match status" value="1"/>
</dbReference>
<evidence type="ECO:0000256" key="7">
    <source>
        <dbReference type="NCBIfam" id="TIGR01068"/>
    </source>
</evidence>
<reference evidence="12" key="1">
    <citation type="submission" date="2020-08" db="EMBL/GenBank/DDBJ databases">
        <authorList>
            <person name="Liu C."/>
            <person name="Sun Q."/>
        </authorList>
    </citation>
    <scope>NUCLEOTIDE SEQUENCE</scope>
    <source>
        <strain evidence="12">BX16</strain>
    </source>
</reference>
<comment type="caution">
    <text evidence="12">The sequence shown here is derived from an EMBL/GenBank/DDBJ whole genome shotgun (WGS) entry which is preliminary data.</text>
</comment>
<keyword evidence="3" id="KW-0813">Transport</keyword>
<evidence type="ECO:0000256" key="6">
    <source>
        <dbReference type="ARBA" id="ARBA00023284"/>
    </source>
</evidence>
<feature type="domain" description="Thioredoxin" evidence="11">
    <location>
        <begin position="2"/>
        <end position="103"/>
    </location>
</feature>
<dbReference type="Pfam" id="PF00085">
    <property type="entry name" value="Thioredoxin"/>
    <property type="match status" value="1"/>
</dbReference>
<feature type="active site" description="Nucleophile" evidence="9">
    <location>
        <position position="34"/>
    </location>
</feature>
<keyword evidence="5 10" id="KW-1015">Disulfide bond</keyword>
<dbReference type="InterPro" id="IPR017937">
    <property type="entry name" value="Thioredoxin_CS"/>
</dbReference>
<organism evidence="12 13">
    <name type="scientific">Lentihominibacter faecis</name>
    <dbReference type="NCBI Taxonomy" id="2764712"/>
    <lineage>
        <taxon>Bacteria</taxon>
        <taxon>Bacillati</taxon>
        <taxon>Bacillota</taxon>
        <taxon>Clostridia</taxon>
        <taxon>Peptostreptococcales</taxon>
        <taxon>Anaerovoracaceae</taxon>
        <taxon>Lentihominibacter</taxon>
    </lineage>
</organism>
<name>A0A923NC53_9FIRM</name>
<dbReference type="GO" id="GO:0045454">
    <property type="term" value="P:cell redox homeostasis"/>
    <property type="evidence" value="ECO:0007669"/>
    <property type="project" value="TreeGrafter"/>
</dbReference>
<protein>
    <recommendedName>
        <fullName evidence="2 7">Thioredoxin</fullName>
    </recommendedName>
</protein>
<keyword evidence="6 10" id="KW-0676">Redox-active center</keyword>
<dbReference type="PANTHER" id="PTHR45663:SF11">
    <property type="entry name" value="GEO12009P1"/>
    <property type="match status" value="1"/>
</dbReference>
<dbReference type="RefSeq" id="WP_177264528.1">
    <property type="nucleotide sequence ID" value="NZ_JACRWC010000107.1"/>
</dbReference>
<keyword evidence="13" id="KW-1185">Reference proteome</keyword>
<proteinExistence type="inferred from homology"/>
<dbReference type="AlphaFoldDB" id="A0A923NC53"/>
<dbReference type="GO" id="GO:0005829">
    <property type="term" value="C:cytosol"/>
    <property type="evidence" value="ECO:0007669"/>
    <property type="project" value="TreeGrafter"/>
</dbReference>
<evidence type="ECO:0000256" key="5">
    <source>
        <dbReference type="ARBA" id="ARBA00023157"/>
    </source>
</evidence>
<evidence type="ECO:0000256" key="8">
    <source>
        <dbReference type="PIRNR" id="PIRNR000077"/>
    </source>
</evidence>
<dbReference type="Proteomes" id="UP000644115">
    <property type="component" value="Unassembled WGS sequence"/>
</dbReference>
<evidence type="ECO:0000313" key="12">
    <source>
        <dbReference type="EMBL" id="MBC6000075.1"/>
    </source>
</evidence>
<dbReference type="GO" id="GO:0015035">
    <property type="term" value="F:protein-disulfide reductase activity"/>
    <property type="evidence" value="ECO:0007669"/>
    <property type="project" value="UniProtKB-UniRule"/>
</dbReference>
<comment type="similarity">
    <text evidence="1 8">Belongs to the thioredoxin family.</text>
</comment>
<dbReference type="PIRSF" id="PIRSF000077">
    <property type="entry name" value="Thioredoxin"/>
    <property type="match status" value="1"/>
</dbReference>
<dbReference type="CDD" id="cd02947">
    <property type="entry name" value="TRX_family"/>
    <property type="match status" value="1"/>
</dbReference>
<feature type="active site" description="Nucleophile" evidence="9">
    <location>
        <position position="31"/>
    </location>
</feature>
<dbReference type="PROSITE" id="PS51352">
    <property type="entry name" value="THIOREDOXIN_2"/>
    <property type="match status" value="1"/>
</dbReference>